<feature type="region of interest" description="Disordered" evidence="7">
    <location>
        <begin position="57"/>
        <end position="77"/>
    </location>
</feature>
<keyword evidence="10" id="KW-1185">Reference proteome</keyword>
<keyword evidence="3" id="KW-0413">Isomerase</keyword>
<dbReference type="Gene3D" id="3.30.70.660">
    <property type="entry name" value="Pseudouridine synthase I, catalytic domain, C-terminal subdomain"/>
    <property type="match status" value="1"/>
</dbReference>
<gene>
    <name evidence="9" type="ORF">SSX86_015375</name>
</gene>
<name>A0AAP0D3V4_9ASTR</name>
<keyword evidence="2" id="KW-0819">tRNA processing</keyword>
<feature type="active site" description="Nucleophile" evidence="5">
    <location>
        <position position="268"/>
    </location>
</feature>
<dbReference type="InterPro" id="IPR020094">
    <property type="entry name" value="TruA/RsuA/RluB/E/F_N"/>
</dbReference>
<dbReference type="SUPFAM" id="SSF55120">
    <property type="entry name" value="Pseudouridine synthase"/>
    <property type="match status" value="2"/>
</dbReference>
<evidence type="ECO:0000256" key="3">
    <source>
        <dbReference type="ARBA" id="ARBA00023235"/>
    </source>
</evidence>
<evidence type="ECO:0000259" key="8">
    <source>
        <dbReference type="Pfam" id="PF01416"/>
    </source>
</evidence>
<feature type="region of interest" description="Disordered" evidence="7">
    <location>
        <begin position="1"/>
        <end position="31"/>
    </location>
</feature>
<evidence type="ECO:0000256" key="7">
    <source>
        <dbReference type="SAM" id="MobiDB-lite"/>
    </source>
</evidence>
<dbReference type="FunFam" id="3.30.70.580:FF:000002">
    <property type="entry name" value="tRNA pseudouridine synthase"/>
    <property type="match status" value="1"/>
</dbReference>
<reference evidence="9 10" key="1">
    <citation type="submission" date="2024-04" db="EMBL/GenBank/DDBJ databases">
        <title>The reference genome of an endangered Asteraceae, Deinandra increscens subsp. villosa, native to the Central Coast of California.</title>
        <authorList>
            <person name="Guilliams M."/>
            <person name="Hasenstab-Lehman K."/>
            <person name="Meyer R."/>
            <person name="Mcevoy S."/>
        </authorList>
    </citation>
    <scope>NUCLEOTIDE SEQUENCE [LARGE SCALE GENOMIC DNA]</scope>
    <source>
        <tissue evidence="9">Leaf</tissue>
    </source>
</reference>
<dbReference type="EMBL" id="JBCNJP010000016">
    <property type="protein sequence ID" value="KAK9065973.1"/>
    <property type="molecule type" value="Genomic_DNA"/>
</dbReference>
<dbReference type="Pfam" id="PF01416">
    <property type="entry name" value="PseudoU_synth_1"/>
    <property type="match status" value="1"/>
</dbReference>
<dbReference type="AlphaFoldDB" id="A0AAP0D3V4"/>
<dbReference type="GO" id="GO:0031119">
    <property type="term" value="P:tRNA pseudouridine synthesis"/>
    <property type="evidence" value="ECO:0007669"/>
    <property type="project" value="InterPro"/>
</dbReference>
<dbReference type="GO" id="GO:0009982">
    <property type="term" value="F:pseudouridine synthase activity"/>
    <property type="evidence" value="ECO:0007669"/>
    <property type="project" value="InterPro"/>
</dbReference>
<comment type="similarity">
    <text evidence="1">Belongs to the tRNA pseudouridine synthase TruA family.</text>
</comment>
<comment type="catalytic activity">
    <reaction evidence="4">
        <text>a uridine in tRNA = a pseudouridine in tRNA</text>
        <dbReference type="Rhea" id="RHEA:54572"/>
        <dbReference type="Rhea" id="RHEA-COMP:13339"/>
        <dbReference type="Rhea" id="RHEA-COMP:13934"/>
        <dbReference type="ChEBI" id="CHEBI:65314"/>
        <dbReference type="ChEBI" id="CHEBI:65315"/>
    </reaction>
</comment>
<evidence type="ECO:0000256" key="2">
    <source>
        <dbReference type="ARBA" id="ARBA00022694"/>
    </source>
</evidence>
<protein>
    <recommendedName>
        <fullName evidence="8">Pseudouridine synthase I TruA alpha/beta domain-containing protein</fullName>
    </recommendedName>
</protein>
<evidence type="ECO:0000256" key="1">
    <source>
        <dbReference type="ARBA" id="ARBA00009375"/>
    </source>
</evidence>
<evidence type="ECO:0000256" key="4">
    <source>
        <dbReference type="ARBA" id="ARBA00036943"/>
    </source>
</evidence>
<evidence type="ECO:0000256" key="5">
    <source>
        <dbReference type="PIRSR" id="PIRSR641708-1"/>
    </source>
</evidence>
<dbReference type="InterPro" id="IPR020095">
    <property type="entry name" value="PsdUridine_synth_TruA_C"/>
</dbReference>
<comment type="caution">
    <text evidence="9">The sequence shown here is derived from an EMBL/GenBank/DDBJ whole genome shotgun (WGS) entry which is preliminary data.</text>
</comment>
<dbReference type="GO" id="GO:1990481">
    <property type="term" value="P:mRNA pseudouridine synthesis"/>
    <property type="evidence" value="ECO:0007669"/>
    <property type="project" value="TreeGrafter"/>
</dbReference>
<dbReference type="PANTHER" id="PTHR11142:SF9">
    <property type="entry name" value="TRNA PSEUDOURIDINE SYNTHASE-RELATED"/>
    <property type="match status" value="1"/>
</dbReference>
<dbReference type="InterPro" id="IPR041708">
    <property type="entry name" value="PUS1/PUS2-like"/>
</dbReference>
<dbReference type="Gene3D" id="3.30.70.580">
    <property type="entry name" value="Pseudouridine synthase I, catalytic domain, N-terminal subdomain"/>
    <property type="match status" value="1"/>
</dbReference>
<evidence type="ECO:0000313" key="9">
    <source>
        <dbReference type="EMBL" id="KAK9065973.1"/>
    </source>
</evidence>
<accession>A0AAP0D3V4</accession>
<evidence type="ECO:0000313" key="10">
    <source>
        <dbReference type="Proteomes" id="UP001408789"/>
    </source>
</evidence>
<feature type="compositionally biased region" description="Low complexity" evidence="7">
    <location>
        <begin position="12"/>
        <end position="25"/>
    </location>
</feature>
<dbReference type="InterPro" id="IPR020097">
    <property type="entry name" value="PsdUridine_synth_TruA_a/b_dom"/>
</dbReference>
<dbReference type="GO" id="GO:0005634">
    <property type="term" value="C:nucleus"/>
    <property type="evidence" value="ECO:0007669"/>
    <property type="project" value="TreeGrafter"/>
</dbReference>
<organism evidence="9 10">
    <name type="scientific">Deinandra increscens subsp. villosa</name>
    <dbReference type="NCBI Taxonomy" id="3103831"/>
    <lineage>
        <taxon>Eukaryota</taxon>
        <taxon>Viridiplantae</taxon>
        <taxon>Streptophyta</taxon>
        <taxon>Embryophyta</taxon>
        <taxon>Tracheophyta</taxon>
        <taxon>Spermatophyta</taxon>
        <taxon>Magnoliopsida</taxon>
        <taxon>eudicotyledons</taxon>
        <taxon>Gunneridae</taxon>
        <taxon>Pentapetalae</taxon>
        <taxon>asterids</taxon>
        <taxon>campanulids</taxon>
        <taxon>Asterales</taxon>
        <taxon>Asteraceae</taxon>
        <taxon>Asteroideae</taxon>
        <taxon>Heliantheae alliance</taxon>
        <taxon>Madieae</taxon>
        <taxon>Madiinae</taxon>
        <taxon>Deinandra</taxon>
    </lineage>
</organism>
<dbReference type="PANTHER" id="PTHR11142">
    <property type="entry name" value="PSEUDOURIDYLATE SYNTHASE"/>
    <property type="match status" value="1"/>
</dbReference>
<dbReference type="Proteomes" id="UP001408789">
    <property type="component" value="Unassembled WGS sequence"/>
</dbReference>
<dbReference type="CDD" id="cd02568">
    <property type="entry name" value="PseudoU_synth_PUS1_PUS2"/>
    <property type="match status" value="1"/>
</dbReference>
<feature type="compositionally biased region" description="Acidic residues" evidence="7">
    <location>
        <begin position="415"/>
        <end position="430"/>
    </location>
</feature>
<feature type="region of interest" description="Disordered" evidence="7">
    <location>
        <begin position="384"/>
        <end position="430"/>
    </location>
</feature>
<evidence type="ECO:0000256" key="6">
    <source>
        <dbReference type="PIRSR" id="PIRSR641708-2"/>
    </source>
</evidence>
<feature type="binding site" evidence="6">
    <location>
        <position position="333"/>
    </location>
    <ligand>
        <name>substrate</name>
    </ligand>
</feature>
<sequence length="672" mass="75699">MMTSHPATGFHPPFSSPTISSVSSSDLDTESTGSFFPDRSITLGALMGVTTSFPAITFRTPPRRRDGTPGMSTNNRNIVGRRRSNMETTTAGLVVERRRNRVRRRRRRRRKWWWLCSGEASKPSSLGEFLEFERRFGAETLFSDALMDVNNFSDDHHRSGGRRLFADGRVLPPPPQVSDVNEGTPSICFLCKFPVLLTAICGGGGGGGGTRVPVWPGLKSIYQNFYMKLTYTTIEKELETAIYKAGGIRDSNFGDLNKIAWARSSRTDKGVHSLSTMISLKMEIPESAWIGDPNGIELANLVNTYLPKSIKVFSILPSQRSFDARRECNIRKYSYLLPVEVIGITSNFSEAEIEHHLSDFNNILNSFEGKHPFHNYTIRKNYRKQYSAKKSPDSGRLANRRAKLKWSSEPMLEKSDEEESSETGYDESDEIVANSVDEPVSLTDINSGKEVVNESDANGNSSLEEAPVLAKWLHEPDVKDRISASHFRRIFQCSCGRMEKLSGASYVEISICGESFMLHQIRKMVGTAVAIKRGLLRRDIITLSLNKFTRIVVPIAPSEVLFLRSNNFAMRTRLDTRPEMVTLVESEEILKEVEDFYKSVMLPQVSEFLDPARPPWKEWVDLLDRNTGIPDSQLDQVKNAWIAWKGQHQSLGTFTDLVLSLAELPEIMIDDT</sequence>
<feature type="domain" description="Pseudouridine synthase I TruA alpha/beta" evidence="8">
    <location>
        <begin position="484"/>
        <end position="563"/>
    </location>
</feature>
<proteinExistence type="inferred from homology"/>
<dbReference type="InterPro" id="IPR001406">
    <property type="entry name" value="PsdUridine_synth_TruA"/>
</dbReference>
<dbReference type="InterPro" id="IPR020103">
    <property type="entry name" value="PsdUridine_synth_cat_dom_sf"/>
</dbReference>
<dbReference type="GO" id="GO:0003723">
    <property type="term" value="F:RNA binding"/>
    <property type="evidence" value="ECO:0007669"/>
    <property type="project" value="InterPro"/>
</dbReference>